<feature type="transmembrane region" description="Helical" evidence="6">
    <location>
        <begin position="176"/>
        <end position="193"/>
    </location>
</feature>
<evidence type="ECO:0000256" key="5">
    <source>
        <dbReference type="ARBA" id="ARBA00023295"/>
    </source>
</evidence>
<dbReference type="InterPro" id="IPR013320">
    <property type="entry name" value="ConA-like_dom_sf"/>
</dbReference>
<accession>A0A4S9AXZ9</accession>
<dbReference type="InterPro" id="IPR050546">
    <property type="entry name" value="Glycosyl_Hydrlase_16"/>
</dbReference>
<evidence type="ECO:0000256" key="3">
    <source>
        <dbReference type="ARBA" id="ARBA00012599"/>
    </source>
</evidence>
<dbReference type="FunFam" id="2.60.120.200:FF:000114">
    <property type="entry name" value="Probable endo-1,3(4)-beta-glucanase NFIA_089530"/>
    <property type="match status" value="1"/>
</dbReference>
<evidence type="ECO:0000313" key="9">
    <source>
        <dbReference type="Proteomes" id="UP000304928"/>
    </source>
</evidence>
<evidence type="ECO:0000259" key="7">
    <source>
        <dbReference type="PROSITE" id="PS51762"/>
    </source>
</evidence>
<dbReference type="AlphaFoldDB" id="A0A4S9AXZ9"/>
<comment type="catalytic activity">
    <reaction evidence="1">
        <text>Endohydrolysis of (1-&gt;3)- or (1-&gt;4)-linkages in beta-D-glucans when the glucose residue whose reducing group is involved in the linkage to be hydrolyzed is itself substituted at C-3.</text>
        <dbReference type="EC" id="3.2.1.6"/>
    </reaction>
</comment>
<evidence type="ECO:0000313" key="8">
    <source>
        <dbReference type="EMBL" id="THW85110.1"/>
    </source>
</evidence>
<comment type="caution">
    <text evidence="8">The sequence shown here is derived from an EMBL/GenBank/DDBJ whole genome shotgun (WGS) entry which is preliminary data.</text>
</comment>
<keyword evidence="4" id="KW-0378">Hydrolase</keyword>
<protein>
    <recommendedName>
        <fullName evidence="3">endo-1,3(4)-beta-glucanase</fullName>
        <ecNumber evidence="3">3.2.1.6</ecNumber>
    </recommendedName>
</protein>
<dbReference type="GO" id="GO:0052861">
    <property type="term" value="F:endo-1,3(4)-beta-glucanase activity"/>
    <property type="evidence" value="ECO:0007669"/>
    <property type="project" value="UniProtKB-EC"/>
</dbReference>
<reference evidence="8 9" key="1">
    <citation type="submission" date="2018-10" db="EMBL/GenBank/DDBJ databases">
        <title>Fifty Aureobasidium pullulans genomes reveal a recombining polyextremotolerant generalist.</title>
        <authorList>
            <person name="Gostincar C."/>
            <person name="Turk M."/>
            <person name="Zajc J."/>
            <person name="Gunde-Cimerman N."/>
        </authorList>
    </citation>
    <scope>NUCLEOTIDE SEQUENCE [LARGE SCALE GENOMIC DNA]</scope>
    <source>
        <strain evidence="8 9">EXF-10507</strain>
    </source>
</reference>
<evidence type="ECO:0000256" key="4">
    <source>
        <dbReference type="ARBA" id="ARBA00022801"/>
    </source>
</evidence>
<feature type="transmembrane region" description="Helical" evidence="6">
    <location>
        <begin position="152"/>
        <end position="170"/>
    </location>
</feature>
<dbReference type="Gene3D" id="2.60.120.200">
    <property type="match status" value="1"/>
</dbReference>
<dbReference type="EMBL" id="QZAR01000193">
    <property type="protein sequence ID" value="THW85110.1"/>
    <property type="molecule type" value="Genomic_DNA"/>
</dbReference>
<proteinExistence type="inferred from homology"/>
<sequence length="581" mass="63747">MTTSARERRTPPLCAWQGSSLCLCCAWGCPGQNSLIRDGARTRERHNTVCALQNPQQLRPNSVSACRSPQYQGRIAVTPDERPTNISAGSSVCSASHRRVNCGHDSDSDPRFRTHQASNGTLVHDRLVLVTEVTFTSRCDDLLACRDLSTRSALVVVVSFAPALLLRPLLTFVPGRFVSVSPFLTFVPIALSIRNSLVRRLATMQENKAFLPDGTSPETAYQGAPMDNMDMSPTTSKWNPKGWQKKWKITAVIAAVILIIVIIVAAVEGSKNSKSKPDYPDYHALNYTLEDRWQGTNFFDNFDYHSSPDPANGFVNYVDQATAISTNLTYAGDSSAFLRADSKDTDAKNGRNSVRITSKKQFHSGLFVFDIKHTPYGCGTWPAVWMADPSDWPGNGEIDVVETVNQGNTGNQMALHTSKNCQMKSRRAQTGTVHGTNCYNGTNDNAGCAVMGASSSYGAEANDDGGAVYAMELRDAGIRMWIFNRDSPPGDLRANNDTTPDPSTWGLPIADFPSTDCDIGSHFKNQSIIANIDFCGSWANSVYTSQFKCPGKCEDFVAKNATAFEKAYWEFASFRIYSTNE</sequence>
<feature type="transmembrane region" description="Helical" evidence="6">
    <location>
        <begin position="247"/>
        <end position="267"/>
    </location>
</feature>
<dbReference type="SUPFAM" id="SSF49899">
    <property type="entry name" value="Concanavalin A-like lectins/glucanases"/>
    <property type="match status" value="1"/>
</dbReference>
<dbReference type="InterPro" id="IPR000757">
    <property type="entry name" value="Beta-glucanase-like"/>
</dbReference>
<organism evidence="8 9">
    <name type="scientific">Aureobasidium pullulans</name>
    <name type="common">Black yeast</name>
    <name type="synonym">Pullularia pullulans</name>
    <dbReference type="NCBI Taxonomy" id="5580"/>
    <lineage>
        <taxon>Eukaryota</taxon>
        <taxon>Fungi</taxon>
        <taxon>Dikarya</taxon>
        <taxon>Ascomycota</taxon>
        <taxon>Pezizomycotina</taxon>
        <taxon>Dothideomycetes</taxon>
        <taxon>Dothideomycetidae</taxon>
        <taxon>Dothideales</taxon>
        <taxon>Saccotheciaceae</taxon>
        <taxon>Aureobasidium</taxon>
    </lineage>
</organism>
<dbReference type="Pfam" id="PF26113">
    <property type="entry name" value="GH16_XgeA"/>
    <property type="match status" value="1"/>
</dbReference>
<dbReference type="PANTHER" id="PTHR10963">
    <property type="entry name" value="GLYCOSYL HYDROLASE-RELATED"/>
    <property type="match status" value="1"/>
</dbReference>
<dbReference type="PANTHER" id="PTHR10963:SF42">
    <property type="entry name" value="PUTATIVE (AFU_ORTHOLOGUE AFUA_5G02280)-RELATED"/>
    <property type="match status" value="1"/>
</dbReference>
<dbReference type="PROSITE" id="PS51762">
    <property type="entry name" value="GH16_2"/>
    <property type="match status" value="1"/>
</dbReference>
<dbReference type="EC" id="3.2.1.6" evidence="3"/>
<gene>
    <name evidence="8" type="ORF">D6D15_08298</name>
</gene>
<dbReference type="Proteomes" id="UP000304928">
    <property type="component" value="Unassembled WGS sequence"/>
</dbReference>
<dbReference type="CDD" id="cd02181">
    <property type="entry name" value="GH16_fungal_Lam16A_glucanase"/>
    <property type="match status" value="1"/>
</dbReference>
<keyword evidence="6" id="KW-1133">Transmembrane helix</keyword>
<evidence type="ECO:0000256" key="2">
    <source>
        <dbReference type="ARBA" id="ARBA00006865"/>
    </source>
</evidence>
<keyword evidence="6" id="KW-0812">Transmembrane</keyword>
<keyword evidence="6" id="KW-0472">Membrane</keyword>
<name>A0A4S9AXZ9_AURPU</name>
<keyword evidence="5" id="KW-0326">Glycosidase</keyword>
<dbReference type="GO" id="GO:0009251">
    <property type="term" value="P:glucan catabolic process"/>
    <property type="evidence" value="ECO:0007669"/>
    <property type="project" value="TreeGrafter"/>
</dbReference>
<evidence type="ECO:0000256" key="6">
    <source>
        <dbReference type="SAM" id="Phobius"/>
    </source>
</evidence>
<feature type="domain" description="GH16" evidence="7">
    <location>
        <begin position="280"/>
        <end position="547"/>
    </location>
</feature>
<comment type="similarity">
    <text evidence="2">Belongs to the glycosyl hydrolase 16 family.</text>
</comment>
<evidence type="ECO:0000256" key="1">
    <source>
        <dbReference type="ARBA" id="ARBA00000124"/>
    </source>
</evidence>